<evidence type="ECO:0000313" key="2">
    <source>
        <dbReference type="EnsemblPlants" id="ORUFI08G06970.1"/>
    </source>
</evidence>
<keyword evidence="1" id="KW-1133">Transmembrane helix</keyword>
<reference evidence="2" key="2">
    <citation type="submission" date="2015-06" db="UniProtKB">
        <authorList>
            <consortium name="EnsemblPlants"/>
        </authorList>
    </citation>
    <scope>IDENTIFICATION</scope>
</reference>
<dbReference type="AlphaFoldDB" id="A0A0E0QFP2"/>
<dbReference type="EnsemblPlants" id="ORUFI08G06970.1">
    <property type="protein sequence ID" value="ORUFI08G06970.1"/>
    <property type="gene ID" value="ORUFI08G06970"/>
</dbReference>
<evidence type="ECO:0000256" key="1">
    <source>
        <dbReference type="SAM" id="Phobius"/>
    </source>
</evidence>
<dbReference type="HOGENOM" id="CLU_127902_0_0_1"/>
<accession>A0A0E0QFP2</accession>
<dbReference type="OMA" id="AIREFTH"/>
<proteinExistence type="predicted"/>
<organism evidence="2 3">
    <name type="scientific">Oryza rufipogon</name>
    <name type="common">Brownbeard rice</name>
    <name type="synonym">Asian wild rice</name>
    <dbReference type="NCBI Taxonomy" id="4529"/>
    <lineage>
        <taxon>Eukaryota</taxon>
        <taxon>Viridiplantae</taxon>
        <taxon>Streptophyta</taxon>
        <taxon>Embryophyta</taxon>
        <taxon>Tracheophyta</taxon>
        <taxon>Spermatophyta</taxon>
        <taxon>Magnoliopsida</taxon>
        <taxon>Liliopsida</taxon>
        <taxon>Poales</taxon>
        <taxon>Poaceae</taxon>
        <taxon>BOP clade</taxon>
        <taxon>Oryzoideae</taxon>
        <taxon>Oryzeae</taxon>
        <taxon>Oryzinae</taxon>
        <taxon>Oryza</taxon>
    </lineage>
</organism>
<sequence length="190" mass="21534">MPSVVVFVLLAAMQRRCLSLYVAVLMLVWLFFAPLSVVAGSLIAIPSALDGSRTSHRRPIENPRFNVTLWEKNEINTRPKASHGFDDGDEVSYTVAMPFIEKLRRRCAVATGGSHRRCDATAIRQFEEDVAPCLLEGLKVTREFSHTLSNLDYSRWLGPYYLDLAVQQRSQMMNLFCMNKPNVLSCLCYL</sequence>
<name>A0A0E0QFP2_ORYRU</name>
<dbReference type="Gramene" id="ORUFI08G06970.1">
    <property type="protein sequence ID" value="ORUFI08G06970.1"/>
    <property type="gene ID" value="ORUFI08G06970"/>
</dbReference>
<dbReference type="Proteomes" id="UP000008022">
    <property type="component" value="Unassembled WGS sequence"/>
</dbReference>
<keyword evidence="3" id="KW-1185">Reference proteome</keyword>
<evidence type="ECO:0000313" key="3">
    <source>
        <dbReference type="Proteomes" id="UP000008022"/>
    </source>
</evidence>
<protein>
    <submittedName>
        <fullName evidence="2">Uncharacterized protein</fullName>
    </submittedName>
</protein>
<reference evidence="3" key="1">
    <citation type="submission" date="2013-06" db="EMBL/GenBank/DDBJ databases">
        <authorList>
            <person name="Zhao Q."/>
        </authorList>
    </citation>
    <scope>NUCLEOTIDE SEQUENCE</scope>
    <source>
        <strain evidence="3">cv. W1943</strain>
    </source>
</reference>
<feature type="transmembrane region" description="Helical" evidence="1">
    <location>
        <begin position="29"/>
        <end position="49"/>
    </location>
</feature>
<keyword evidence="1" id="KW-0472">Membrane</keyword>
<keyword evidence="1" id="KW-0812">Transmembrane</keyword>